<organism evidence="13 14">
    <name type="scientific">Nocardia carnea</name>
    <dbReference type="NCBI Taxonomy" id="37328"/>
    <lineage>
        <taxon>Bacteria</taxon>
        <taxon>Bacillati</taxon>
        <taxon>Actinomycetota</taxon>
        <taxon>Actinomycetes</taxon>
        <taxon>Mycobacteriales</taxon>
        <taxon>Nocardiaceae</taxon>
        <taxon>Nocardia</taxon>
    </lineage>
</organism>
<keyword evidence="3 10" id="KW-0227">DNA damage</keyword>
<keyword evidence="1 10" id="KW-0540">Nuclease</keyword>
<evidence type="ECO:0000256" key="6">
    <source>
        <dbReference type="ARBA" id="ARBA00022839"/>
    </source>
</evidence>
<dbReference type="Proteomes" id="UP001611263">
    <property type="component" value="Unassembled WGS sequence"/>
</dbReference>
<evidence type="ECO:0000256" key="3">
    <source>
        <dbReference type="ARBA" id="ARBA00022763"/>
    </source>
</evidence>
<dbReference type="Gene3D" id="1.10.10.990">
    <property type="match status" value="1"/>
</dbReference>
<dbReference type="Pfam" id="PF04257">
    <property type="entry name" value="Exonuc_V_gamma"/>
    <property type="match status" value="1"/>
</dbReference>
<dbReference type="InterPro" id="IPR027417">
    <property type="entry name" value="P-loop_NTPase"/>
</dbReference>
<evidence type="ECO:0000256" key="7">
    <source>
        <dbReference type="ARBA" id="ARBA00022840"/>
    </source>
</evidence>
<comment type="similarity">
    <text evidence="10">Belongs to the RecC family.</text>
</comment>
<evidence type="ECO:0000256" key="11">
    <source>
        <dbReference type="SAM" id="MobiDB-lite"/>
    </source>
</evidence>
<evidence type="ECO:0000259" key="12">
    <source>
        <dbReference type="Pfam" id="PF17946"/>
    </source>
</evidence>
<dbReference type="PANTHER" id="PTHR30591">
    <property type="entry name" value="RECBCD ENZYME SUBUNIT RECC"/>
    <property type="match status" value="1"/>
</dbReference>
<evidence type="ECO:0000256" key="1">
    <source>
        <dbReference type="ARBA" id="ARBA00022722"/>
    </source>
</evidence>
<dbReference type="GeneID" id="93509155"/>
<keyword evidence="2 10" id="KW-0547">Nucleotide-binding</keyword>
<dbReference type="Gene3D" id="3.40.50.10930">
    <property type="match status" value="1"/>
</dbReference>
<keyword evidence="7 10" id="KW-0067">ATP-binding</keyword>
<keyword evidence="9 10" id="KW-0234">DNA repair</keyword>
<name>A0ABW7TLC3_9NOCA</name>
<accession>A0ABW7TLC3</accession>
<evidence type="ECO:0000256" key="8">
    <source>
        <dbReference type="ARBA" id="ARBA00023125"/>
    </source>
</evidence>
<dbReference type="SUPFAM" id="SSF52980">
    <property type="entry name" value="Restriction endonuclease-like"/>
    <property type="match status" value="1"/>
</dbReference>
<dbReference type="PANTHER" id="PTHR30591:SF1">
    <property type="entry name" value="RECBCD ENZYME SUBUNIT RECC"/>
    <property type="match status" value="1"/>
</dbReference>
<keyword evidence="5 10" id="KW-0347">Helicase</keyword>
<gene>
    <name evidence="10 13" type="primary">recC</name>
    <name evidence="13" type="ORF">ACH4WX_06825</name>
</gene>
<dbReference type="PIRSF" id="PIRSF000980">
    <property type="entry name" value="RecC"/>
    <property type="match status" value="1"/>
</dbReference>
<comment type="subunit">
    <text evidence="10">Heterotrimer of RecB, RecC and RecD. All subunits contribute to DNA-binding.</text>
</comment>
<dbReference type="InterPro" id="IPR006697">
    <property type="entry name" value="RecC"/>
</dbReference>
<feature type="domain" description="RecC C-terminal" evidence="12">
    <location>
        <begin position="882"/>
        <end position="1109"/>
    </location>
</feature>
<dbReference type="Gene3D" id="1.10.10.160">
    <property type="match status" value="1"/>
</dbReference>
<evidence type="ECO:0000256" key="4">
    <source>
        <dbReference type="ARBA" id="ARBA00022801"/>
    </source>
</evidence>
<dbReference type="SUPFAM" id="SSF52540">
    <property type="entry name" value="P-loop containing nucleoside triphosphate hydrolases"/>
    <property type="match status" value="2"/>
</dbReference>
<comment type="function">
    <text evidence="10">A helicase/nuclease that prepares dsDNA breaks (DSB) for recombinational DNA repair. Binds to DSBs and unwinds DNA via a highly rapid and processive ATP-dependent bidirectional helicase activity. Unwinds dsDNA until it encounters a Chi (crossover hotspot instigator) sequence from the 3' direction. Cuts ssDNA a few nucleotides 3' to the Chi site. The properties and activities of the enzyme are changed at Chi. The Chi-altered holoenzyme produces a long 3'-ssDNA overhang and facilitates RecA-binding to the ssDNA for homologous DNA recombination and repair. Holoenzyme degrades any linearized DNA that is unable to undergo homologous recombination. In the holoenzyme this subunit recognizes the wild-type Chi sequence, and when added to isolated RecB increases its ATP-dependent helicase processivity.</text>
</comment>
<evidence type="ECO:0000256" key="9">
    <source>
        <dbReference type="ARBA" id="ARBA00023204"/>
    </source>
</evidence>
<keyword evidence="4 10" id="KW-0378">Hydrolase</keyword>
<evidence type="ECO:0000256" key="2">
    <source>
        <dbReference type="ARBA" id="ARBA00022741"/>
    </source>
</evidence>
<feature type="compositionally biased region" description="Low complexity" evidence="11">
    <location>
        <begin position="297"/>
        <end position="311"/>
    </location>
</feature>
<dbReference type="InterPro" id="IPR013986">
    <property type="entry name" value="DExx_box_DNA_helicase_dom_sf"/>
</dbReference>
<keyword evidence="14" id="KW-1185">Reference proteome</keyword>
<sequence>MALHIHRAERADALAGALAAVLADPLPDPFATEVVAVPAKGVERWLAQQLSGVLGAAPGTGDGIAANIRFPAPAALVEEVLAQATGVGAQADPWSHDRVVWTLLRVIDEAVHEPWCAVLAHHLGLDPAGTVEAEPASGPAVAEHRLGRRYATAARLATLFDGYAVQRPRLITEWADGADTDGTGRPLPGDLVWQPALWRRLRAAVGAPGPAERLHTACARLRAQPRAVTLPDRLSLFGATRLPAGHLAVLTALAEHRELHLWLTHPSPAMWNSLGRHRRPPGGPAGDPGDRLPTARSAPSASGPKSGSVSGTDPLFSMESTRVEDDSAGSVRHPLLAGLSRDIRELQLRLPPAETDTRHPAASGPVPAEASAPDRPVGEKSMATDSSVDDRDGRKPPATLLQALQAHIRDDDWPPVAGRRSGDGSVQIHACHGPVRQVEVLRECLLGLFAADSTLEPRDVVIMCPEVESFAPLVRASFGQPAPAGAEAPDVVAHPGHRLRVRLADRGRGATNPLLAVVAQLLELARGRVTVTEVLDLAAGEPVRRACRFDDDDIERMREWAVEAGARWGIGRRQRHAFGLGEFEQNTLNAALDRIMLGVTADESSQDWLDRVLPLDDVDSNDIDLAGRFAEYIDRLASILRDLQGPAPAAEWSAILGRALDLLTDVAPSQEWVRIEARRELAAATAYAGETVLRLADITELLQSRLAAAPTRANFRTGELTVCTMTPMRSVPHRVVVLLGVDDAVFPRGAGLDGDDIPARDPLVGERDPRSEDRQLLLDAIMAARDTLVVLHTGADPVTGAYRPPAVPVAELLDTVRAHVGPEGVSAVLTRHPLQPHDRRNFAAAAPFSFDTAAYAGAQATLRPADPAATPFTRTLPAAETTEIGLAELIAFLEHPVRGFLWQRLGLRIPDQEEEIADRLPIEFGGLDTWSLGERMLTARLAGADPAELRAAEWRRGTLPPAELGRAVLDQVERTVDTLFRAAAPDYAHPPRDIDIAVDLGGGRRLTGTVAEVRGDLLVRTTYSRVAPKHRLAAWVSVLALAATEDRSWRAAVTGRGRFPTPAWRAELTAPAAGEASGLLRTLVALRDAGLAEPLPIPTATTAAYAEARFRRLPPEEAMVAADREFGGGDKKRDFAEHTDRNVRYVWGPAPDLSRLTAAAAPAGEPVENTRFGSIARRLWVPLLRAEQQGAP</sequence>
<keyword evidence="8 10" id="KW-0238">DNA-binding</keyword>
<dbReference type="RefSeq" id="WP_033241994.1">
    <property type="nucleotide sequence ID" value="NZ_JBIRUQ010000001.1"/>
</dbReference>
<comment type="caution">
    <text evidence="13">The sequence shown here is derived from an EMBL/GenBank/DDBJ whole genome shotgun (WGS) entry which is preliminary data.</text>
</comment>
<comment type="miscellaneous">
    <text evidence="10">In the RecBCD complex, RecB has a slow 3'-5' helicase, an exonuclease activity and loads RecA onto ssDNA, RecD has a fast 5'-3' helicase activity, while RecC stimulates the ATPase and processivity of the RecB helicase and contributes to recognition of the Chi site.</text>
</comment>
<dbReference type="EMBL" id="JBIRUQ010000001">
    <property type="protein sequence ID" value="MFI1460423.1"/>
    <property type="molecule type" value="Genomic_DNA"/>
</dbReference>
<evidence type="ECO:0000256" key="10">
    <source>
        <dbReference type="HAMAP-Rule" id="MF_01486"/>
    </source>
</evidence>
<evidence type="ECO:0000313" key="13">
    <source>
        <dbReference type="EMBL" id="MFI1460423.1"/>
    </source>
</evidence>
<evidence type="ECO:0000256" key="5">
    <source>
        <dbReference type="ARBA" id="ARBA00022806"/>
    </source>
</evidence>
<dbReference type="Gene3D" id="3.40.50.300">
    <property type="entry name" value="P-loop containing nucleotide triphosphate hydrolases"/>
    <property type="match status" value="2"/>
</dbReference>
<feature type="region of interest" description="Disordered" evidence="11">
    <location>
        <begin position="351"/>
        <end position="396"/>
    </location>
</feature>
<dbReference type="InterPro" id="IPR011335">
    <property type="entry name" value="Restrct_endonuc-II-like"/>
</dbReference>
<dbReference type="GO" id="GO:0008854">
    <property type="term" value="F:exodeoxyribonuclease V activity"/>
    <property type="evidence" value="ECO:0007669"/>
    <property type="project" value="UniProtKB-EC"/>
</dbReference>
<feature type="region of interest" description="Disordered" evidence="11">
    <location>
        <begin position="751"/>
        <end position="770"/>
    </location>
</feature>
<feature type="compositionally biased region" description="Basic and acidic residues" evidence="11">
    <location>
        <begin position="757"/>
        <end position="770"/>
    </location>
</feature>
<dbReference type="HAMAP" id="MF_01486">
    <property type="entry name" value="RecC"/>
    <property type="match status" value="1"/>
</dbReference>
<evidence type="ECO:0000313" key="14">
    <source>
        <dbReference type="Proteomes" id="UP001611263"/>
    </source>
</evidence>
<reference evidence="13 14" key="1">
    <citation type="submission" date="2024-10" db="EMBL/GenBank/DDBJ databases">
        <title>The Natural Products Discovery Center: Release of the First 8490 Sequenced Strains for Exploring Actinobacteria Biosynthetic Diversity.</title>
        <authorList>
            <person name="Kalkreuter E."/>
            <person name="Kautsar S.A."/>
            <person name="Yang D."/>
            <person name="Bader C.D."/>
            <person name="Teijaro C.N."/>
            <person name="Fluegel L."/>
            <person name="Davis C.M."/>
            <person name="Simpson J.R."/>
            <person name="Lauterbach L."/>
            <person name="Steele A.D."/>
            <person name="Gui C."/>
            <person name="Meng S."/>
            <person name="Li G."/>
            <person name="Viehrig K."/>
            <person name="Ye F."/>
            <person name="Su P."/>
            <person name="Kiefer A.F."/>
            <person name="Nichols A."/>
            <person name="Cepeda A.J."/>
            <person name="Yan W."/>
            <person name="Fan B."/>
            <person name="Jiang Y."/>
            <person name="Adhikari A."/>
            <person name="Zheng C.-J."/>
            <person name="Schuster L."/>
            <person name="Cowan T.M."/>
            <person name="Smanski M.J."/>
            <person name="Chevrette M.G."/>
            <person name="De Carvalho L.P.S."/>
            <person name="Shen B."/>
        </authorList>
    </citation>
    <scope>NUCLEOTIDE SEQUENCE [LARGE SCALE GENOMIC DNA]</scope>
    <source>
        <strain evidence="13 14">NPDC020568</strain>
    </source>
</reference>
<dbReference type="InterPro" id="IPR041500">
    <property type="entry name" value="RecC_C"/>
</dbReference>
<keyword evidence="6 10" id="KW-0269">Exonuclease</keyword>
<protein>
    <recommendedName>
        <fullName evidence="10">RecBCD enzyme subunit RecC</fullName>
    </recommendedName>
    <alternativeName>
        <fullName evidence="10">Exonuclease V subunit RecC</fullName>
        <shortName evidence="10">ExoV subunit RecC</shortName>
    </alternativeName>
    <alternativeName>
        <fullName evidence="10">Helicase/nuclease RecBCD subunit RecC</fullName>
    </alternativeName>
</protein>
<proteinExistence type="inferred from homology"/>
<feature type="region of interest" description="Disordered" evidence="11">
    <location>
        <begin position="273"/>
        <end position="316"/>
    </location>
</feature>
<dbReference type="Pfam" id="PF17946">
    <property type="entry name" value="RecC_C"/>
    <property type="match status" value="1"/>
</dbReference>
<dbReference type="NCBIfam" id="TIGR01450">
    <property type="entry name" value="recC"/>
    <property type="match status" value="1"/>
</dbReference>